<organism evidence="1 2">
    <name type="scientific">Pseudomonas fluvialis</name>
    <dbReference type="NCBI Taxonomy" id="1793966"/>
    <lineage>
        <taxon>Bacteria</taxon>
        <taxon>Pseudomonadati</taxon>
        <taxon>Pseudomonadota</taxon>
        <taxon>Gammaproteobacteria</taxon>
        <taxon>Pseudomonadales</taxon>
        <taxon>Pseudomonadaceae</taxon>
        <taxon>Pseudomonas</taxon>
    </lineage>
</organism>
<dbReference type="AlphaFoldDB" id="A0A2I0CTU3"/>
<gene>
    <name evidence="1" type="ORF">CW360_02830</name>
</gene>
<reference evidence="2" key="1">
    <citation type="submission" date="2017-12" db="EMBL/GenBank/DDBJ databases">
        <authorList>
            <person name="Yu X.-Y."/>
        </authorList>
    </citation>
    <scope>NUCLEOTIDE SEQUENCE [LARGE SCALE GENOMIC DNA]</scope>
    <source>
        <strain evidence="2">ZYSR67-Z</strain>
    </source>
</reference>
<sequence length="333" mass="35111">MTIRVYSSLDTGAPALPSTSNQTFYDNLRLVLLSCLVTGYGSQQSAGWELVHDVPGGFSLSNGEGIINFVQSGVSTAAIYLLESVSDASAALLVGANRRSGPWVDGSAVSERQFYYGETFRTTYANKAWLVVADAKTVTVTMYALDLNLDANTGGAYALHFGRFYPAFGGSGFCALGGDTSLSGWPHMARPNITAPGTVLRNPFTGVIDQGPAPGYRMALAPQCASVSRTLRQRVEPGRLRLIRAAIACRGAGLSGSAGSQLDAHAGVLRGIVFDPALTDCRLSLILTALGISSPNLNQRLQPISLPDGTQLISLYAAEPDLGAFVSLNPTDW</sequence>
<evidence type="ECO:0000313" key="1">
    <source>
        <dbReference type="EMBL" id="PKF72666.1"/>
    </source>
</evidence>
<comment type="caution">
    <text evidence="1">The sequence shown here is derived from an EMBL/GenBank/DDBJ whole genome shotgun (WGS) entry which is preliminary data.</text>
</comment>
<name>A0A2I0CTU3_9PSED</name>
<accession>A0A2I0CTU3</accession>
<dbReference type="EMBL" id="PIYS01000003">
    <property type="protein sequence ID" value="PKF72666.1"/>
    <property type="molecule type" value="Genomic_DNA"/>
</dbReference>
<dbReference type="RefSeq" id="WP_101192677.1">
    <property type="nucleotide sequence ID" value="NZ_PIYS01000003.1"/>
</dbReference>
<evidence type="ECO:0000313" key="2">
    <source>
        <dbReference type="Proteomes" id="UP000242861"/>
    </source>
</evidence>
<proteinExistence type="predicted"/>
<dbReference type="Proteomes" id="UP000242861">
    <property type="component" value="Unassembled WGS sequence"/>
</dbReference>
<protein>
    <submittedName>
        <fullName evidence="1">Uncharacterized protein</fullName>
    </submittedName>
</protein>